<dbReference type="WBParaSite" id="SBAD_0000452701-mRNA-1">
    <property type="protein sequence ID" value="SBAD_0000452701-mRNA-1"/>
    <property type="gene ID" value="SBAD_0000452701"/>
</dbReference>
<evidence type="ECO:0000313" key="10">
    <source>
        <dbReference type="Proteomes" id="UP000270296"/>
    </source>
</evidence>
<evidence type="ECO:0000256" key="5">
    <source>
        <dbReference type="PROSITE-ProRule" id="PRU00076"/>
    </source>
</evidence>
<organism evidence="11">
    <name type="scientific">Soboliphyme baturini</name>
    <dbReference type="NCBI Taxonomy" id="241478"/>
    <lineage>
        <taxon>Eukaryota</taxon>
        <taxon>Metazoa</taxon>
        <taxon>Ecdysozoa</taxon>
        <taxon>Nematoda</taxon>
        <taxon>Enoplea</taxon>
        <taxon>Dorylaimia</taxon>
        <taxon>Dioctophymatida</taxon>
        <taxon>Dioctophymatoidea</taxon>
        <taxon>Soboliphymatidae</taxon>
        <taxon>Soboliphyme</taxon>
    </lineage>
</organism>
<dbReference type="OrthoDB" id="10045365at2759"/>
<evidence type="ECO:0000256" key="2">
    <source>
        <dbReference type="ARBA" id="ARBA00022729"/>
    </source>
</evidence>
<dbReference type="PANTHER" id="PTHR24039:SF58">
    <property type="entry name" value="EGF-LIKE DOMAIN-CONTAINING PROTEIN"/>
    <property type="match status" value="1"/>
</dbReference>
<dbReference type="SMART" id="SM00181">
    <property type="entry name" value="EGF"/>
    <property type="match status" value="2"/>
</dbReference>
<evidence type="ECO:0000313" key="9">
    <source>
        <dbReference type="EMBL" id="VDP04059.1"/>
    </source>
</evidence>
<evidence type="ECO:0000256" key="6">
    <source>
        <dbReference type="SAM" id="MobiDB-lite"/>
    </source>
</evidence>
<dbReference type="Proteomes" id="UP000270296">
    <property type="component" value="Unassembled WGS sequence"/>
</dbReference>
<dbReference type="InterPro" id="IPR001881">
    <property type="entry name" value="EGF-like_Ca-bd_dom"/>
</dbReference>
<evidence type="ECO:0000256" key="4">
    <source>
        <dbReference type="ARBA" id="ARBA00023157"/>
    </source>
</evidence>
<dbReference type="Pfam" id="PF07645">
    <property type="entry name" value="EGF_CA"/>
    <property type="match status" value="1"/>
</dbReference>
<dbReference type="InterPro" id="IPR000152">
    <property type="entry name" value="EGF-type_Asp/Asn_hydroxyl_site"/>
</dbReference>
<dbReference type="InterPro" id="IPR009030">
    <property type="entry name" value="Growth_fac_rcpt_cys_sf"/>
</dbReference>
<dbReference type="PROSITE" id="PS01187">
    <property type="entry name" value="EGF_CA"/>
    <property type="match status" value="1"/>
</dbReference>
<evidence type="ECO:0000256" key="3">
    <source>
        <dbReference type="ARBA" id="ARBA00022737"/>
    </source>
</evidence>
<evidence type="ECO:0000313" key="11">
    <source>
        <dbReference type="WBParaSite" id="SBAD_0000452701-mRNA-1"/>
    </source>
</evidence>
<dbReference type="SMART" id="SM00179">
    <property type="entry name" value="EGF_CA"/>
    <property type="match status" value="1"/>
</dbReference>
<dbReference type="CDD" id="cd00054">
    <property type="entry name" value="EGF_CA"/>
    <property type="match status" value="1"/>
</dbReference>
<keyword evidence="10" id="KW-1185">Reference proteome</keyword>
<dbReference type="Gene3D" id="2.10.25.10">
    <property type="entry name" value="Laminin"/>
    <property type="match status" value="2"/>
</dbReference>
<keyword evidence="7" id="KW-0472">Membrane</keyword>
<feature type="domain" description="EGF-like" evidence="8">
    <location>
        <begin position="72"/>
        <end position="110"/>
    </location>
</feature>
<comment type="caution">
    <text evidence="5">Lacks conserved residue(s) required for the propagation of feature annotation.</text>
</comment>
<keyword evidence="7" id="KW-0812">Transmembrane</keyword>
<dbReference type="InterPro" id="IPR018097">
    <property type="entry name" value="EGF_Ca-bd_CS"/>
</dbReference>
<reference evidence="11" key="1">
    <citation type="submission" date="2016-06" db="UniProtKB">
        <authorList>
            <consortium name="WormBaseParasite"/>
        </authorList>
    </citation>
    <scope>IDENTIFICATION</scope>
</reference>
<dbReference type="EMBL" id="UZAM01008261">
    <property type="protein sequence ID" value="VDP04059.1"/>
    <property type="molecule type" value="Genomic_DNA"/>
</dbReference>
<keyword evidence="7" id="KW-1133">Transmembrane helix</keyword>
<dbReference type="SUPFAM" id="SSF57184">
    <property type="entry name" value="Growth factor receptor domain"/>
    <property type="match status" value="1"/>
</dbReference>
<keyword evidence="2" id="KW-0732">Signal</keyword>
<name>A0A183IL41_9BILA</name>
<keyword evidence="1 5" id="KW-0245">EGF-like domain</keyword>
<evidence type="ECO:0000256" key="1">
    <source>
        <dbReference type="ARBA" id="ARBA00022536"/>
    </source>
</evidence>
<evidence type="ECO:0000256" key="7">
    <source>
        <dbReference type="SAM" id="Phobius"/>
    </source>
</evidence>
<proteinExistence type="predicted"/>
<dbReference type="InterPro" id="IPR049883">
    <property type="entry name" value="NOTCH1_EGF-like"/>
</dbReference>
<feature type="transmembrane region" description="Helical" evidence="7">
    <location>
        <begin position="274"/>
        <end position="299"/>
    </location>
</feature>
<dbReference type="AlphaFoldDB" id="A0A183IL41"/>
<keyword evidence="3" id="KW-0677">Repeat</keyword>
<reference evidence="9 10" key="2">
    <citation type="submission" date="2018-11" db="EMBL/GenBank/DDBJ databases">
        <authorList>
            <consortium name="Pathogen Informatics"/>
        </authorList>
    </citation>
    <scope>NUCLEOTIDE SEQUENCE [LARGE SCALE GENOMIC DNA]</scope>
</reference>
<evidence type="ECO:0000259" key="8">
    <source>
        <dbReference type="PROSITE" id="PS50026"/>
    </source>
</evidence>
<keyword evidence="4" id="KW-1015">Disulfide bond</keyword>
<dbReference type="PROSITE" id="PS50026">
    <property type="entry name" value="EGF_3"/>
    <property type="match status" value="1"/>
</dbReference>
<protein>
    <submittedName>
        <fullName evidence="11">EGF-like domain-containing protein</fullName>
    </submittedName>
</protein>
<dbReference type="GO" id="GO:0005509">
    <property type="term" value="F:calcium ion binding"/>
    <property type="evidence" value="ECO:0007669"/>
    <property type="project" value="InterPro"/>
</dbReference>
<feature type="compositionally biased region" description="Basic and acidic residues" evidence="6">
    <location>
        <begin position="180"/>
        <end position="194"/>
    </location>
</feature>
<sequence>MARISSLNGSALQRVGIRSAKSTPDVVIPLTGEELTMKSNVNFNGKWMYRVDKVKVDECPTGLVPPPFCQHDVNECENARYPCHKQAFCINTKGSFFCSCKDGWTGDGFHCFELNACYVASRLICGQNASCHTARYKNARPECLCDDGFVGDGFTCIPIPAVSDDRLNNMATKETSVPKSDVRQLPKENKRKGPEVQTITNRLSWSFRNMANVEAEMAEHPESIAVQSTGGPSTEVKSALPPLTNVMPQRRKLFVPRNVSEEPKNAEILLEEKILPIVLPFILGAIWLVLLTVLVMFWLKRKSRRKEHQHSVRSINEYNASRKGGDSTFDNYWPSNSHLWTVRSQMQSDDVSSVHNCIHGLIEC</sequence>
<dbReference type="PANTHER" id="PTHR24039">
    <property type="entry name" value="FIBRILLIN-RELATED"/>
    <property type="match status" value="1"/>
</dbReference>
<dbReference type="InterPro" id="IPR000742">
    <property type="entry name" value="EGF"/>
</dbReference>
<feature type="region of interest" description="Disordered" evidence="6">
    <location>
        <begin position="173"/>
        <end position="194"/>
    </location>
</feature>
<dbReference type="PROSITE" id="PS00010">
    <property type="entry name" value="ASX_HYDROXYL"/>
    <property type="match status" value="1"/>
</dbReference>
<dbReference type="FunFam" id="2.10.25.10:FF:000038">
    <property type="entry name" value="Fibrillin 2"/>
    <property type="match status" value="1"/>
</dbReference>
<accession>A0A183IL41</accession>
<gene>
    <name evidence="9" type="ORF">SBAD_LOCUS4337</name>
</gene>